<evidence type="ECO:0000259" key="6">
    <source>
        <dbReference type="Pfam" id="PF05154"/>
    </source>
</evidence>
<sequence length="124" mass="14151">MKTSDYPLSQHKESLCTQCSQKIDSSLITCPECHATQGLEALAGVDPNIHIKNQKLAIWFSFLLSGLGIHKFYLGQYMKGSLYLVFSWTLVPVLVGWIDAIRTLNMSPFNFAQRYSKRVERYCI</sequence>
<dbReference type="EMBL" id="JAHZST010000002">
    <property type="protein sequence ID" value="MBW8182553.1"/>
    <property type="molecule type" value="Genomic_DNA"/>
</dbReference>
<dbReference type="Pfam" id="PF05154">
    <property type="entry name" value="TM2"/>
    <property type="match status" value="1"/>
</dbReference>
<evidence type="ECO:0000256" key="1">
    <source>
        <dbReference type="ARBA" id="ARBA00004141"/>
    </source>
</evidence>
<evidence type="ECO:0000256" key="3">
    <source>
        <dbReference type="ARBA" id="ARBA00022989"/>
    </source>
</evidence>
<protein>
    <submittedName>
        <fullName evidence="7">TM2 domain-containing protein</fullName>
    </submittedName>
</protein>
<name>A0ABS7DYP1_9GAMM</name>
<evidence type="ECO:0000256" key="2">
    <source>
        <dbReference type="ARBA" id="ARBA00022692"/>
    </source>
</evidence>
<keyword evidence="3 5" id="KW-1133">Transmembrane helix</keyword>
<comment type="subcellular location">
    <subcellularLocation>
        <location evidence="1">Membrane</location>
        <topology evidence="1">Multi-pass membrane protein</topology>
    </subcellularLocation>
</comment>
<gene>
    <name evidence="7" type="ORF">K0625_02640</name>
</gene>
<evidence type="ECO:0000313" key="7">
    <source>
        <dbReference type="EMBL" id="MBW8182553.1"/>
    </source>
</evidence>
<keyword evidence="4 5" id="KW-0472">Membrane</keyword>
<evidence type="ECO:0000313" key="8">
    <source>
        <dbReference type="Proteomes" id="UP001195963"/>
    </source>
</evidence>
<accession>A0ABS7DYP1</accession>
<organism evidence="7 8">
    <name type="scientific">Shewanella nanhaiensis</name>
    <dbReference type="NCBI Taxonomy" id="2864872"/>
    <lineage>
        <taxon>Bacteria</taxon>
        <taxon>Pseudomonadati</taxon>
        <taxon>Pseudomonadota</taxon>
        <taxon>Gammaproteobacteria</taxon>
        <taxon>Alteromonadales</taxon>
        <taxon>Shewanellaceae</taxon>
        <taxon>Shewanella</taxon>
    </lineage>
</organism>
<feature type="domain" description="TM2" evidence="6">
    <location>
        <begin position="52"/>
        <end position="101"/>
    </location>
</feature>
<feature type="transmembrane region" description="Helical" evidence="5">
    <location>
        <begin position="56"/>
        <end position="74"/>
    </location>
</feature>
<dbReference type="InterPro" id="IPR007829">
    <property type="entry name" value="TM2"/>
</dbReference>
<dbReference type="RefSeq" id="WP_220108249.1">
    <property type="nucleotide sequence ID" value="NZ_JAHZST010000002.1"/>
</dbReference>
<keyword evidence="2 5" id="KW-0812">Transmembrane</keyword>
<proteinExistence type="predicted"/>
<dbReference type="Proteomes" id="UP001195963">
    <property type="component" value="Unassembled WGS sequence"/>
</dbReference>
<evidence type="ECO:0000256" key="4">
    <source>
        <dbReference type="ARBA" id="ARBA00023136"/>
    </source>
</evidence>
<reference evidence="7 8" key="1">
    <citation type="submission" date="2021-07" db="EMBL/GenBank/DDBJ databases">
        <title>Shewanella sp. nov, isolated from SCS.</title>
        <authorList>
            <person name="Cao W.R."/>
        </authorList>
    </citation>
    <scope>NUCLEOTIDE SEQUENCE [LARGE SCALE GENOMIC DNA]</scope>
    <source>
        <strain evidence="7 8">NR704-98</strain>
    </source>
</reference>
<evidence type="ECO:0000256" key="5">
    <source>
        <dbReference type="SAM" id="Phobius"/>
    </source>
</evidence>
<comment type="caution">
    <text evidence="7">The sequence shown here is derived from an EMBL/GenBank/DDBJ whole genome shotgun (WGS) entry which is preliminary data.</text>
</comment>
<keyword evidence="8" id="KW-1185">Reference proteome</keyword>
<feature type="transmembrane region" description="Helical" evidence="5">
    <location>
        <begin position="80"/>
        <end position="98"/>
    </location>
</feature>